<dbReference type="InterPro" id="IPR009229">
    <property type="entry name" value="AgrD"/>
</dbReference>
<evidence type="ECO:0000313" key="4">
    <source>
        <dbReference type="Proteomes" id="UP000255295"/>
    </source>
</evidence>
<evidence type="ECO:0000313" key="3">
    <source>
        <dbReference type="Proteomes" id="UP000238825"/>
    </source>
</evidence>
<dbReference type="EMBL" id="CP019980">
    <property type="protein sequence ID" value="AVK97782.1"/>
    <property type="molecule type" value="Genomic_DNA"/>
</dbReference>
<evidence type="ECO:0000313" key="2">
    <source>
        <dbReference type="EMBL" id="SUV16293.1"/>
    </source>
</evidence>
<reference evidence="2 4" key="2">
    <citation type="submission" date="2018-06" db="EMBL/GenBank/DDBJ databases">
        <authorList>
            <consortium name="Pathogen Informatics"/>
            <person name="Doyle S."/>
        </authorList>
    </citation>
    <scope>NUCLEOTIDE SEQUENCE [LARGE SCALE GENOMIC DNA]</scope>
    <source>
        <strain evidence="2 4">NCTC10338</strain>
    </source>
</reference>
<organism evidence="1 3">
    <name type="scientific">Lysinibacillus sphaericus</name>
    <name type="common">Bacillus sphaericus</name>
    <dbReference type="NCBI Taxonomy" id="1421"/>
    <lineage>
        <taxon>Bacteria</taxon>
        <taxon>Bacillati</taxon>
        <taxon>Bacillota</taxon>
        <taxon>Bacilli</taxon>
        <taxon>Bacillales</taxon>
        <taxon>Bacillaceae</taxon>
        <taxon>Lysinibacillus</taxon>
    </lineage>
</organism>
<protein>
    <submittedName>
        <fullName evidence="2">Cyclic lactone autoinducer peptide</fullName>
    </submittedName>
</protein>
<dbReference type="NCBIfam" id="TIGR04223">
    <property type="entry name" value="quorum_AgrD"/>
    <property type="match status" value="1"/>
</dbReference>
<accession>A0A2S0K325</accession>
<evidence type="ECO:0000313" key="1">
    <source>
        <dbReference type="EMBL" id="AVK97782.1"/>
    </source>
</evidence>
<dbReference type="RefSeq" id="WP_080653286.1">
    <property type="nucleotide sequence ID" value="NZ_BJNS01000078.1"/>
</dbReference>
<dbReference type="Proteomes" id="UP000255295">
    <property type="component" value="Unassembled WGS sequence"/>
</dbReference>
<reference evidence="1 3" key="1">
    <citation type="submission" date="2017-03" db="EMBL/GenBank/DDBJ databases">
        <title>The whole genome sequencing and assembly of Lysinibacillus sphaericus DSM 28T strain.</title>
        <authorList>
            <person name="Lee Y.-J."/>
            <person name="Yi H."/>
            <person name="Bahn Y.-S."/>
            <person name="Kim J.F."/>
            <person name="Lee D.-W."/>
        </authorList>
    </citation>
    <scope>NUCLEOTIDE SEQUENCE [LARGE SCALE GENOMIC DNA]</scope>
    <source>
        <strain evidence="1 3">DSM 28</strain>
    </source>
</reference>
<dbReference type="GeneID" id="48277819"/>
<proteinExistence type="predicted"/>
<gene>
    <name evidence="1" type="ORF">LS41612_16600</name>
    <name evidence="2" type="ORF">NCTC10338_01371</name>
</gene>
<dbReference type="AlphaFoldDB" id="A0A2S0K325"/>
<name>A0A2S0K325_LYSSH</name>
<dbReference type="PROSITE" id="PS51257">
    <property type="entry name" value="PROKAR_LIPOPROTEIN"/>
    <property type="match status" value="1"/>
</dbReference>
<dbReference type="EMBL" id="UFSZ01000001">
    <property type="protein sequence ID" value="SUV16293.1"/>
    <property type="molecule type" value="Genomic_DNA"/>
</dbReference>
<dbReference type="Proteomes" id="UP000238825">
    <property type="component" value="Chromosome"/>
</dbReference>
<sequence length="46" mass="5282">MKIRKQLLNKVSNLVILFATSATTYACNLVFHEVKIPESLKKESKF</sequence>